<evidence type="ECO:0000313" key="2">
    <source>
        <dbReference type="EMBL" id="MBW31461.1"/>
    </source>
</evidence>
<dbReference type="AlphaFoldDB" id="A0A2M3ZSE1"/>
<feature type="signal peptide" evidence="1">
    <location>
        <begin position="1"/>
        <end position="21"/>
    </location>
</feature>
<evidence type="ECO:0000256" key="1">
    <source>
        <dbReference type="SAM" id="SignalP"/>
    </source>
</evidence>
<dbReference type="EMBL" id="GGFM01010710">
    <property type="protein sequence ID" value="MBW31461.1"/>
    <property type="molecule type" value="Transcribed_RNA"/>
</dbReference>
<protein>
    <submittedName>
        <fullName evidence="2">Putative secreted peptide</fullName>
    </submittedName>
</protein>
<keyword evidence="1" id="KW-0732">Signal</keyword>
<accession>A0A2M3ZSE1</accession>
<proteinExistence type="predicted"/>
<organism evidence="2">
    <name type="scientific">Anopheles braziliensis</name>
    <dbReference type="NCBI Taxonomy" id="58242"/>
    <lineage>
        <taxon>Eukaryota</taxon>
        <taxon>Metazoa</taxon>
        <taxon>Ecdysozoa</taxon>
        <taxon>Arthropoda</taxon>
        <taxon>Hexapoda</taxon>
        <taxon>Insecta</taxon>
        <taxon>Pterygota</taxon>
        <taxon>Neoptera</taxon>
        <taxon>Endopterygota</taxon>
        <taxon>Diptera</taxon>
        <taxon>Nematocera</taxon>
        <taxon>Culicoidea</taxon>
        <taxon>Culicidae</taxon>
        <taxon>Anophelinae</taxon>
        <taxon>Anopheles</taxon>
    </lineage>
</organism>
<name>A0A2M3ZSE1_9DIPT</name>
<reference evidence="2" key="1">
    <citation type="submission" date="2018-01" db="EMBL/GenBank/DDBJ databases">
        <title>An insight into the sialome of Amazonian anophelines.</title>
        <authorList>
            <person name="Ribeiro J.M."/>
            <person name="Scarpassa V."/>
            <person name="Calvo E."/>
        </authorList>
    </citation>
    <scope>NUCLEOTIDE SEQUENCE</scope>
    <source>
        <tissue evidence="2">Salivary glands</tissue>
    </source>
</reference>
<sequence>MFRIRLLINALCLIALHSCRLRLPYPYNTLVMRGKLCRRKTQTRQMDPIANEGAIPRRQKHSCFYALSLLN</sequence>
<feature type="chain" id="PRO_5014875954" evidence="1">
    <location>
        <begin position="22"/>
        <end position="71"/>
    </location>
</feature>